<gene>
    <name evidence="1" type="ORF">PRLR5076_06650</name>
</gene>
<proteinExistence type="predicted"/>
<comment type="caution">
    <text evidence="1">The sequence shown here is derived from an EMBL/GenBank/DDBJ whole genome shotgun (WGS) entry which is preliminary data.</text>
</comment>
<protein>
    <submittedName>
        <fullName evidence="1">Uncharacterized protein</fullName>
    </submittedName>
</protein>
<evidence type="ECO:0000313" key="1">
    <source>
        <dbReference type="EMBL" id="GJG57814.1"/>
    </source>
</evidence>
<evidence type="ECO:0000313" key="2">
    <source>
        <dbReference type="Proteomes" id="UP000825483"/>
    </source>
</evidence>
<reference evidence="1" key="1">
    <citation type="journal article" date="2022" name="Int. J. Syst. Evol. Microbiol.">
        <title>Prevotella lacticifex sp. nov., isolated from the rumen of cows.</title>
        <authorList>
            <person name="Shinkai T."/>
            <person name="Ikeyama N."/>
            <person name="Kumagai M."/>
            <person name="Ohmori H."/>
            <person name="Sakamoto M."/>
            <person name="Ohkuma M."/>
            <person name="Mitsumori M."/>
        </authorList>
    </citation>
    <scope>NUCLEOTIDE SEQUENCE</scope>
    <source>
        <strain evidence="1">R5076</strain>
    </source>
</reference>
<dbReference type="EMBL" id="BPUB01000001">
    <property type="protein sequence ID" value="GJG57814.1"/>
    <property type="molecule type" value="Genomic_DNA"/>
</dbReference>
<name>A0A9R1CWQ7_9BACT</name>
<dbReference type="RefSeq" id="WP_223928279.1">
    <property type="nucleotide sequence ID" value="NZ_BPTU01000004.1"/>
</dbReference>
<sequence length="381" mass="44740">MSTGNEKAYFGNYTLEKIYDLVGRNDYTSTITFRPNSQSEKLYGNTLTIVFLYTQQEREELEDNIKKGIVGRHGYVKAKYLLYDLPDTKIKELEKVGVNSNDITDIEWLPYTEPRNTYGSKEKRHIDTLTIESKPSCYENDILWMYGALKTYKEKGIGLCPEEQDNYLAYKLILEPTKLTEEENAVIYDANGKMNEDIAYEYLGYKCVTLNISKEEIIELMRICQNRYTKRMAILDERLQEIGSSIKKLKESEPDKADFLINAVRRFHEKRYNTYGKFPLYLNLEGFLHIYLRHVEDLQIGSQYAHKDKFQLYEKDIEAVISRVLHGINTDYQVYKSDHPTQRYGKYGKDSYYLLGDYYTIQVNEDGSIGTFYKNRTISNK</sequence>
<dbReference type="Proteomes" id="UP000825483">
    <property type="component" value="Unassembled WGS sequence"/>
</dbReference>
<keyword evidence="2" id="KW-1185">Reference proteome</keyword>
<dbReference type="AlphaFoldDB" id="A0A9R1CWQ7"/>
<accession>A0A9R1CWQ7</accession>
<organism evidence="1 2">
    <name type="scientific">Prevotella lacticifex</name>
    <dbReference type="NCBI Taxonomy" id="2854755"/>
    <lineage>
        <taxon>Bacteria</taxon>
        <taxon>Pseudomonadati</taxon>
        <taxon>Bacteroidota</taxon>
        <taxon>Bacteroidia</taxon>
        <taxon>Bacteroidales</taxon>
        <taxon>Prevotellaceae</taxon>
        <taxon>Prevotella</taxon>
    </lineage>
</organism>
<dbReference type="GeneID" id="72468717"/>